<dbReference type="InterPro" id="IPR027417">
    <property type="entry name" value="P-loop_NTPase"/>
</dbReference>
<dbReference type="GO" id="GO:0016887">
    <property type="term" value="F:ATP hydrolysis activity"/>
    <property type="evidence" value="ECO:0007669"/>
    <property type="project" value="TreeGrafter"/>
</dbReference>
<dbReference type="Proteomes" id="UP000239471">
    <property type="component" value="Unassembled WGS sequence"/>
</dbReference>
<dbReference type="Gene3D" id="3.40.50.300">
    <property type="entry name" value="P-loop containing nucleotide triphosphate hydrolases"/>
    <property type="match status" value="1"/>
</dbReference>
<keyword evidence="6" id="KW-1185">Reference proteome</keyword>
<dbReference type="RefSeq" id="WP_106059379.1">
    <property type="nucleotide sequence ID" value="NZ_PVXQ01000011.1"/>
</dbReference>
<keyword evidence="2" id="KW-0547">Nucleotide-binding</keyword>
<dbReference type="AlphaFoldDB" id="A0A2T0BGK1"/>
<dbReference type="GO" id="GO:0005524">
    <property type="term" value="F:ATP binding"/>
    <property type="evidence" value="ECO:0007669"/>
    <property type="project" value="UniProtKB-KW"/>
</dbReference>
<evidence type="ECO:0000313" key="5">
    <source>
        <dbReference type="EMBL" id="PRR82942.1"/>
    </source>
</evidence>
<dbReference type="Pfam" id="PF00437">
    <property type="entry name" value="T2SSE"/>
    <property type="match status" value="1"/>
</dbReference>
<evidence type="ECO:0000259" key="4">
    <source>
        <dbReference type="PROSITE" id="PS00662"/>
    </source>
</evidence>
<feature type="domain" description="Bacterial type II secretion system protein E" evidence="4">
    <location>
        <begin position="278"/>
        <end position="292"/>
    </location>
</feature>
<dbReference type="GO" id="GO:0005886">
    <property type="term" value="C:plasma membrane"/>
    <property type="evidence" value="ECO:0007669"/>
    <property type="project" value="TreeGrafter"/>
</dbReference>
<evidence type="ECO:0000256" key="3">
    <source>
        <dbReference type="ARBA" id="ARBA00022840"/>
    </source>
</evidence>
<evidence type="ECO:0000313" key="6">
    <source>
        <dbReference type="Proteomes" id="UP000239471"/>
    </source>
</evidence>
<name>A0A2T0BGK1_9CLOT</name>
<evidence type="ECO:0000256" key="1">
    <source>
        <dbReference type="ARBA" id="ARBA00006611"/>
    </source>
</evidence>
<organism evidence="5 6">
    <name type="scientific">Clostridium vincentii</name>
    <dbReference type="NCBI Taxonomy" id="52704"/>
    <lineage>
        <taxon>Bacteria</taxon>
        <taxon>Bacillati</taxon>
        <taxon>Bacillota</taxon>
        <taxon>Clostridia</taxon>
        <taxon>Eubacteriales</taxon>
        <taxon>Clostridiaceae</taxon>
        <taxon>Clostridium</taxon>
    </lineage>
</organism>
<gene>
    <name evidence="5" type="primary">epsE_1</name>
    <name evidence="5" type="ORF">CLVI_13850</name>
</gene>
<reference evidence="5 6" key="1">
    <citation type="submission" date="2018-03" db="EMBL/GenBank/DDBJ databases">
        <title>Genome sequence of Clostridium vincentii DSM 10228.</title>
        <authorList>
            <person name="Poehlein A."/>
            <person name="Daniel R."/>
        </authorList>
    </citation>
    <scope>NUCLEOTIDE SEQUENCE [LARGE SCALE GENOMIC DNA]</scope>
    <source>
        <strain evidence="5 6">DSM 10228</strain>
    </source>
</reference>
<keyword evidence="3" id="KW-0067">ATP-binding</keyword>
<dbReference type="EMBL" id="PVXQ01000011">
    <property type="protein sequence ID" value="PRR82942.1"/>
    <property type="molecule type" value="Genomic_DNA"/>
</dbReference>
<dbReference type="CDD" id="cd01129">
    <property type="entry name" value="PulE-GspE-like"/>
    <property type="match status" value="1"/>
</dbReference>
<dbReference type="InterPro" id="IPR001482">
    <property type="entry name" value="T2SS/T4SS_dom"/>
</dbReference>
<proteinExistence type="inferred from homology"/>
<protein>
    <submittedName>
        <fullName evidence="5">Type II secretion system protein E</fullName>
    </submittedName>
</protein>
<sequence length="452" mass="51119">MIENIDLNLARKIPLNQAKEYSVLPLYEKENKIYIATSNNGDIGKEFLNFLLEKELVFINMKSKELLRLIHGVLDYGYENMEEKIFEEAITLGASDIHYEPVNKGLNIRFRINGSLILVRKLILAEYGKIISRLKVKSNMDITEKRIPQDGKLFMKCNDQVYNCRLSTIPVVDGEKLVLRILYGDKYLSDISELNFTEEQQKTLKKIIALNSGLVIVNGPTGSGKSTTLYTILNSIKGNHINITTLEDPIEVTMEGINQINLSAKKGITFSTGLRSVLRQDPDLIMVGEIRDEETARMAVRASITGHKVYSTIHTKSPREVLLRLEEMGVNGYLVRAALGGIVSQRLIGILCNECKEKIGRVKLENKVIDIYTKQGCDKCNGIGYEGRGLVSSVNYIDRETREKIKSIYSDESLLSNQQMLIVIQNLLRNGSIDYYDYLNFIQGEELDEGAF</sequence>
<dbReference type="Gene3D" id="3.30.450.90">
    <property type="match status" value="1"/>
</dbReference>
<dbReference type="SUPFAM" id="SSF52540">
    <property type="entry name" value="P-loop containing nucleoside triphosphate hydrolases"/>
    <property type="match status" value="1"/>
</dbReference>
<evidence type="ECO:0000256" key="2">
    <source>
        <dbReference type="ARBA" id="ARBA00022741"/>
    </source>
</evidence>
<accession>A0A2T0BGK1</accession>
<comment type="similarity">
    <text evidence="1">Belongs to the GSP E family.</text>
</comment>
<comment type="caution">
    <text evidence="5">The sequence shown here is derived from an EMBL/GenBank/DDBJ whole genome shotgun (WGS) entry which is preliminary data.</text>
</comment>
<dbReference type="PROSITE" id="PS00662">
    <property type="entry name" value="T2SP_E"/>
    <property type="match status" value="1"/>
</dbReference>
<dbReference type="PANTHER" id="PTHR30258">
    <property type="entry name" value="TYPE II SECRETION SYSTEM PROTEIN GSPE-RELATED"/>
    <property type="match status" value="1"/>
</dbReference>
<dbReference type="OrthoDB" id="9808272at2"/>
<dbReference type="PANTHER" id="PTHR30258:SF1">
    <property type="entry name" value="PROTEIN TRANSPORT PROTEIN HOFB HOMOLOG"/>
    <property type="match status" value="1"/>
</dbReference>